<evidence type="ECO:0000313" key="2">
    <source>
        <dbReference type="EMBL" id="KIJ39942.1"/>
    </source>
</evidence>
<organism evidence="2 3">
    <name type="scientific">Sphaerobolus stellatus (strain SS14)</name>
    <dbReference type="NCBI Taxonomy" id="990650"/>
    <lineage>
        <taxon>Eukaryota</taxon>
        <taxon>Fungi</taxon>
        <taxon>Dikarya</taxon>
        <taxon>Basidiomycota</taxon>
        <taxon>Agaricomycotina</taxon>
        <taxon>Agaricomycetes</taxon>
        <taxon>Phallomycetidae</taxon>
        <taxon>Geastrales</taxon>
        <taxon>Sphaerobolaceae</taxon>
        <taxon>Sphaerobolus</taxon>
    </lineage>
</organism>
<protein>
    <submittedName>
        <fullName evidence="2">Uncharacterized protein</fullName>
    </submittedName>
</protein>
<dbReference type="AlphaFoldDB" id="A0A0C9VF07"/>
<dbReference type="EMBL" id="KN837148">
    <property type="protein sequence ID" value="KIJ39942.1"/>
    <property type="molecule type" value="Genomic_DNA"/>
</dbReference>
<gene>
    <name evidence="2" type="ORF">M422DRAFT_49451</name>
</gene>
<dbReference type="Proteomes" id="UP000054279">
    <property type="component" value="Unassembled WGS sequence"/>
</dbReference>
<evidence type="ECO:0000313" key="3">
    <source>
        <dbReference type="Proteomes" id="UP000054279"/>
    </source>
</evidence>
<reference evidence="2 3" key="1">
    <citation type="submission" date="2014-06" db="EMBL/GenBank/DDBJ databases">
        <title>Evolutionary Origins and Diversification of the Mycorrhizal Mutualists.</title>
        <authorList>
            <consortium name="DOE Joint Genome Institute"/>
            <consortium name="Mycorrhizal Genomics Consortium"/>
            <person name="Kohler A."/>
            <person name="Kuo A."/>
            <person name="Nagy L.G."/>
            <person name="Floudas D."/>
            <person name="Copeland A."/>
            <person name="Barry K.W."/>
            <person name="Cichocki N."/>
            <person name="Veneault-Fourrey C."/>
            <person name="LaButti K."/>
            <person name="Lindquist E.A."/>
            <person name="Lipzen A."/>
            <person name="Lundell T."/>
            <person name="Morin E."/>
            <person name="Murat C."/>
            <person name="Riley R."/>
            <person name="Ohm R."/>
            <person name="Sun H."/>
            <person name="Tunlid A."/>
            <person name="Henrissat B."/>
            <person name="Grigoriev I.V."/>
            <person name="Hibbett D.S."/>
            <person name="Martin F."/>
        </authorList>
    </citation>
    <scope>NUCLEOTIDE SEQUENCE [LARGE SCALE GENOMIC DNA]</scope>
    <source>
        <strain evidence="2 3">SS14</strain>
    </source>
</reference>
<sequence>MCRRRRFSLSSLSPRRVLTLPPAKEPPTPSAVYVSLLLPVYLPPLTSLQHYIQTKWTAKIDCQNRRCTKSVQHPPNCTSCERCEQVRPMSLATPALAHPIRSITIPTIRKRSPHTCPSSLPSLLSSAPPDTSHSDDWCHLCQPWYGEQARRNRR</sequence>
<feature type="compositionally biased region" description="Low complexity" evidence="1">
    <location>
        <begin position="117"/>
        <end position="129"/>
    </location>
</feature>
<proteinExistence type="predicted"/>
<feature type="region of interest" description="Disordered" evidence="1">
    <location>
        <begin position="110"/>
        <end position="134"/>
    </location>
</feature>
<dbReference type="HOGENOM" id="CLU_1705381_0_0_1"/>
<dbReference type="OrthoDB" id="2840428at2759"/>
<accession>A0A0C9VF07</accession>
<name>A0A0C9VF07_SPHS4</name>
<keyword evidence="3" id="KW-1185">Reference proteome</keyword>
<evidence type="ECO:0000256" key="1">
    <source>
        <dbReference type="SAM" id="MobiDB-lite"/>
    </source>
</evidence>